<dbReference type="AlphaFoldDB" id="A0A218Z460"/>
<evidence type="ECO:0000313" key="2">
    <source>
        <dbReference type="Proteomes" id="UP000242519"/>
    </source>
</evidence>
<evidence type="ECO:0000313" key="1">
    <source>
        <dbReference type="EMBL" id="OWP02494.1"/>
    </source>
</evidence>
<dbReference type="OrthoDB" id="1637350at2759"/>
<dbReference type="InParanoid" id="A0A218Z460"/>
<sequence length="163" mass="17458">MRDPLYDPLSSCFTYPHISCRGKAQELIPNSLSSDCWKPTLVGHFDSNGAEDKRHLRVFFHNTNSRGPSIRLAPGHLFNNDSLDVADGINTRDGAQALVQSSVWAGRVAKPLYSTNTNANHDFGAALAGARETVPYSNSRLGSAKTAGAACGGISEQAKVNTI</sequence>
<name>A0A218Z460_9HELO</name>
<dbReference type="EMBL" id="MZNU01000230">
    <property type="protein sequence ID" value="OWP02494.1"/>
    <property type="molecule type" value="Genomic_DNA"/>
</dbReference>
<accession>A0A218Z460</accession>
<organism evidence="1 2">
    <name type="scientific">Diplocarpon coronariae</name>
    <dbReference type="NCBI Taxonomy" id="2795749"/>
    <lineage>
        <taxon>Eukaryota</taxon>
        <taxon>Fungi</taxon>
        <taxon>Dikarya</taxon>
        <taxon>Ascomycota</taxon>
        <taxon>Pezizomycotina</taxon>
        <taxon>Leotiomycetes</taxon>
        <taxon>Helotiales</taxon>
        <taxon>Drepanopezizaceae</taxon>
        <taxon>Diplocarpon</taxon>
    </lineage>
</organism>
<dbReference type="STRING" id="503106.A0A218Z460"/>
<reference evidence="1 2" key="1">
    <citation type="submission" date="2017-04" db="EMBL/GenBank/DDBJ databases">
        <title>Draft genome sequence of Marssonina coronaria NL1: causal agent of apple blotch.</title>
        <authorList>
            <person name="Cheng Q."/>
        </authorList>
    </citation>
    <scope>NUCLEOTIDE SEQUENCE [LARGE SCALE GENOMIC DNA]</scope>
    <source>
        <strain evidence="1 2">NL1</strain>
    </source>
</reference>
<dbReference type="Gene3D" id="2.160.20.10">
    <property type="entry name" value="Single-stranded right-handed beta-helix, Pectin lyase-like"/>
    <property type="match status" value="1"/>
</dbReference>
<dbReference type="InterPro" id="IPR012334">
    <property type="entry name" value="Pectin_lyas_fold"/>
</dbReference>
<protein>
    <submittedName>
        <fullName evidence="1">Uncharacterized protein</fullName>
    </submittedName>
</protein>
<comment type="caution">
    <text evidence="1">The sequence shown here is derived from an EMBL/GenBank/DDBJ whole genome shotgun (WGS) entry which is preliminary data.</text>
</comment>
<dbReference type="Proteomes" id="UP000242519">
    <property type="component" value="Unassembled WGS sequence"/>
</dbReference>
<keyword evidence="2" id="KW-1185">Reference proteome</keyword>
<proteinExistence type="predicted"/>
<dbReference type="InterPro" id="IPR011050">
    <property type="entry name" value="Pectin_lyase_fold/virulence"/>
</dbReference>
<dbReference type="SUPFAM" id="SSF51126">
    <property type="entry name" value="Pectin lyase-like"/>
    <property type="match status" value="1"/>
</dbReference>
<gene>
    <name evidence="1" type="ORF">B2J93_70</name>
</gene>